<keyword evidence="1" id="KW-1133">Transmembrane helix</keyword>
<proteinExistence type="predicted"/>
<evidence type="ECO:0000313" key="2">
    <source>
        <dbReference type="EMBL" id="RDY26724.1"/>
    </source>
</evidence>
<dbReference type="AlphaFoldDB" id="A0A371J200"/>
<feature type="transmembrane region" description="Helical" evidence="1">
    <location>
        <begin position="118"/>
        <end position="139"/>
    </location>
</feature>
<dbReference type="Proteomes" id="UP000215694">
    <property type="component" value="Unassembled WGS sequence"/>
</dbReference>
<keyword evidence="1" id="KW-0472">Membrane</keyword>
<reference evidence="2 3" key="1">
    <citation type="journal article" date="2017" name="Genome Announc.">
        <title>Draft Genome Sequence of Romboutsia weinsteinii sp. nov. Strain CCRI-19649(T) Isolated from Surface Water.</title>
        <authorList>
            <person name="Maheux A.F."/>
            <person name="Boudreau D.K."/>
            <person name="Berube E."/>
            <person name="Boissinot M."/>
            <person name="Cantin P."/>
            <person name="Raymond F."/>
            <person name="Corbeil J."/>
            <person name="Omar R.F."/>
            <person name="Bergeron M.G."/>
        </authorList>
    </citation>
    <scope>NUCLEOTIDE SEQUENCE [LARGE SCALE GENOMIC DNA]</scope>
    <source>
        <strain evidence="2 3">CCRI-19649</strain>
    </source>
</reference>
<keyword evidence="3" id="KW-1185">Reference proteome</keyword>
<dbReference type="RefSeq" id="WP_094366663.1">
    <property type="nucleotide sequence ID" value="NZ_NOJY02000021.1"/>
</dbReference>
<evidence type="ECO:0000256" key="1">
    <source>
        <dbReference type="SAM" id="Phobius"/>
    </source>
</evidence>
<comment type="caution">
    <text evidence="2">The sequence shown here is derived from an EMBL/GenBank/DDBJ whole genome shotgun (WGS) entry which is preliminary data.</text>
</comment>
<protein>
    <submittedName>
        <fullName evidence="2">Uncharacterized protein</fullName>
    </submittedName>
</protein>
<dbReference type="EMBL" id="NOJY02000021">
    <property type="protein sequence ID" value="RDY26724.1"/>
    <property type="molecule type" value="Genomic_DNA"/>
</dbReference>
<evidence type="ECO:0000313" key="3">
    <source>
        <dbReference type="Proteomes" id="UP000215694"/>
    </source>
</evidence>
<organism evidence="2 3">
    <name type="scientific">Romboutsia weinsteinii</name>
    <dbReference type="NCBI Taxonomy" id="2020949"/>
    <lineage>
        <taxon>Bacteria</taxon>
        <taxon>Bacillati</taxon>
        <taxon>Bacillota</taxon>
        <taxon>Clostridia</taxon>
        <taxon>Peptostreptococcales</taxon>
        <taxon>Peptostreptococcaceae</taxon>
        <taxon>Romboutsia</taxon>
    </lineage>
</organism>
<name>A0A371J200_9FIRM</name>
<keyword evidence="1" id="KW-0812">Transmembrane</keyword>
<gene>
    <name evidence="2" type="ORF">CHL78_012285</name>
</gene>
<feature type="transmembrane region" description="Helical" evidence="1">
    <location>
        <begin position="70"/>
        <end position="89"/>
    </location>
</feature>
<sequence length="208" mass="24300">MSTKKKIFLFFIIVLSIIFISSESQIVSSISAFGVVLLILSMQLSEYILRKKLIKKIERENIKYIKAKENNKWMIILMPILIFNIYRAIKSRYVFFKGEYSYTNILAYINSFESDEKVVLLMAIIVIIFLIITMGQVLLNPCIVSKDKVIFCDGLVLDTDKIEEIEYKDSFIRKNKKIITISKGFTDRKIITSIEDFNKVKMLLEYKS</sequence>
<feature type="transmembrane region" description="Helical" evidence="1">
    <location>
        <begin position="7"/>
        <end position="24"/>
    </location>
</feature>
<accession>A0A371J200</accession>
<dbReference type="OrthoDB" id="1757346at2"/>
<feature type="transmembrane region" description="Helical" evidence="1">
    <location>
        <begin position="30"/>
        <end position="49"/>
    </location>
</feature>